<dbReference type="SUPFAM" id="SSF103481">
    <property type="entry name" value="Multidrug resistance efflux transporter EmrE"/>
    <property type="match status" value="1"/>
</dbReference>
<evidence type="ECO:0000256" key="4">
    <source>
        <dbReference type="ARBA" id="ARBA00022989"/>
    </source>
</evidence>
<organism evidence="9 10">
    <name type="scientific">Porphyridium purpureum</name>
    <name type="common">Red alga</name>
    <name type="synonym">Porphyridium cruentum</name>
    <dbReference type="NCBI Taxonomy" id="35688"/>
    <lineage>
        <taxon>Eukaryota</taxon>
        <taxon>Rhodophyta</taxon>
        <taxon>Bangiophyceae</taxon>
        <taxon>Porphyridiales</taxon>
        <taxon>Porphyridiaceae</taxon>
        <taxon>Porphyridium</taxon>
    </lineage>
</organism>
<protein>
    <recommendedName>
        <fullName evidence="8">EamA domain-containing protein</fullName>
    </recommendedName>
</protein>
<evidence type="ECO:0000313" key="9">
    <source>
        <dbReference type="EMBL" id="KAA8498856.1"/>
    </source>
</evidence>
<feature type="transmembrane region" description="Helical" evidence="7">
    <location>
        <begin position="80"/>
        <end position="98"/>
    </location>
</feature>
<reference evidence="10" key="1">
    <citation type="journal article" date="2019" name="Nat. Commun.">
        <title>Expansion of phycobilisome linker gene families in mesophilic red algae.</title>
        <authorList>
            <person name="Lee J."/>
            <person name="Kim D."/>
            <person name="Bhattacharya D."/>
            <person name="Yoon H.S."/>
        </authorList>
    </citation>
    <scope>NUCLEOTIDE SEQUENCE [LARGE SCALE GENOMIC DNA]</scope>
    <source>
        <strain evidence="10">CCMP 1328</strain>
    </source>
</reference>
<feature type="transmembrane region" description="Helical" evidence="7">
    <location>
        <begin position="260"/>
        <end position="279"/>
    </location>
</feature>
<feature type="domain" description="EamA" evidence="8">
    <location>
        <begin position="225"/>
        <end position="372"/>
    </location>
</feature>
<evidence type="ECO:0000256" key="5">
    <source>
        <dbReference type="ARBA" id="ARBA00023136"/>
    </source>
</evidence>
<dbReference type="PANTHER" id="PTHR42920">
    <property type="entry name" value="OS03G0707200 PROTEIN-RELATED"/>
    <property type="match status" value="1"/>
</dbReference>
<dbReference type="PANTHER" id="PTHR42920:SF5">
    <property type="entry name" value="EAMA DOMAIN-CONTAINING PROTEIN"/>
    <property type="match status" value="1"/>
</dbReference>
<dbReference type="EMBL" id="VRMN01000001">
    <property type="protein sequence ID" value="KAA8498856.1"/>
    <property type="molecule type" value="Genomic_DNA"/>
</dbReference>
<accession>A0A5J4Z581</accession>
<dbReference type="Pfam" id="PF00892">
    <property type="entry name" value="EamA"/>
    <property type="match status" value="2"/>
</dbReference>
<feature type="transmembrane region" description="Helical" evidence="7">
    <location>
        <begin position="110"/>
        <end position="131"/>
    </location>
</feature>
<feature type="transmembrane region" description="Helical" evidence="7">
    <location>
        <begin position="198"/>
        <end position="217"/>
    </location>
</feature>
<comment type="caution">
    <text evidence="9">The sequence shown here is derived from an EMBL/GenBank/DDBJ whole genome shotgun (WGS) entry which is preliminary data.</text>
</comment>
<feature type="transmembrane region" description="Helical" evidence="7">
    <location>
        <begin position="229"/>
        <end position="248"/>
    </location>
</feature>
<dbReference type="GO" id="GO:0005886">
    <property type="term" value="C:plasma membrane"/>
    <property type="evidence" value="ECO:0007669"/>
    <property type="project" value="UniProtKB-SubCell"/>
</dbReference>
<evidence type="ECO:0000259" key="8">
    <source>
        <dbReference type="Pfam" id="PF00892"/>
    </source>
</evidence>
<dbReference type="Proteomes" id="UP000324585">
    <property type="component" value="Unassembled WGS sequence"/>
</dbReference>
<dbReference type="AlphaFoldDB" id="A0A5J4Z581"/>
<feature type="compositionally biased region" description="Low complexity" evidence="6">
    <location>
        <begin position="390"/>
        <end position="408"/>
    </location>
</feature>
<keyword evidence="2" id="KW-1003">Cell membrane</keyword>
<dbReference type="InterPro" id="IPR051258">
    <property type="entry name" value="Diverse_Substrate_Transporter"/>
</dbReference>
<sequence>MTGHRGPCAAWIGTPPAAGRLRGSHRLARSVLQCPEKLLGRTLRTGGPRRALLSMRASPDAIDGRDGGKEKSDAQAKADLRRHLIGIAALVVTTYSWALNNSGVKYCLKFGMTPGFLTLSRFTVALLPFLASLRVTSFVASAPMSIFAFCGNLSLAYALQSTTAGRVGFYSSVSTCFVPLLQKLVLPKQFQSKILPRQVISVVISLMGMVCMSWRALAVHSPSVKGDALAFTGSLFFAMYTVLLTRTAKTHPIREVSAAMRAWICIFAVGWFLVEQRVWNAGLLPVLRNLIPAAAPGIRGAYAVIGILSLLVAVASFTQVFGQQRVSSTEAAITYSLLPVWSALFGFLFFAERLNGPEQILGGLLIICSSLVAQIPLKIGVKMPGSGSRTGTAPAATAQQSSSDSTSKPPSPFSRFPMHRPTKLPGPPQPYDPDSAI</sequence>
<evidence type="ECO:0000256" key="6">
    <source>
        <dbReference type="SAM" id="MobiDB-lite"/>
    </source>
</evidence>
<proteinExistence type="predicted"/>
<feature type="domain" description="EamA" evidence="8">
    <location>
        <begin position="85"/>
        <end position="213"/>
    </location>
</feature>
<feature type="region of interest" description="Disordered" evidence="6">
    <location>
        <begin position="386"/>
        <end position="437"/>
    </location>
</feature>
<evidence type="ECO:0000256" key="7">
    <source>
        <dbReference type="SAM" id="Phobius"/>
    </source>
</evidence>
<feature type="transmembrane region" description="Helical" evidence="7">
    <location>
        <begin position="169"/>
        <end position="186"/>
    </location>
</feature>
<evidence type="ECO:0000256" key="2">
    <source>
        <dbReference type="ARBA" id="ARBA00022475"/>
    </source>
</evidence>
<name>A0A5J4Z581_PORPP</name>
<dbReference type="InterPro" id="IPR037185">
    <property type="entry name" value="EmrE-like"/>
</dbReference>
<feature type="transmembrane region" description="Helical" evidence="7">
    <location>
        <begin position="138"/>
        <end position="157"/>
    </location>
</feature>
<evidence type="ECO:0000256" key="1">
    <source>
        <dbReference type="ARBA" id="ARBA00004651"/>
    </source>
</evidence>
<keyword evidence="4 7" id="KW-1133">Transmembrane helix</keyword>
<feature type="transmembrane region" description="Helical" evidence="7">
    <location>
        <begin position="299"/>
        <end position="321"/>
    </location>
</feature>
<feature type="transmembrane region" description="Helical" evidence="7">
    <location>
        <begin position="360"/>
        <end position="379"/>
    </location>
</feature>
<dbReference type="OrthoDB" id="306876at2759"/>
<feature type="transmembrane region" description="Helical" evidence="7">
    <location>
        <begin position="333"/>
        <end position="354"/>
    </location>
</feature>
<keyword evidence="3 7" id="KW-0812">Transmembrane</keyword>
<evidence type="ECO:0000313" key="10">
    <source>
        <dbReference type="Proteomes" id="UP000324585"/>
    </source>
</evidence>
<comment type="subcellular location">
    <subcellularLocation>
        <location evidence="1">Cell membrane</location>
        <topology evidence="1">Multi-pass membrane protein</topology>
    </subcellularLocation>
</comment>
<dbReference type="InterPro" id="IPR000620">
    <property type="entry name" value="EamA_dom"/>
</dbReference>
<gene>
    <name evidence="9" type="ORF">FVE85_6441</name>
</gene>
<evidence type="ECO:0000256" key="3">
    <source>
        <dbReference type="ARBA" id="ARBA00022692"/>
    </source>
</evidence>
<keyword evidence="10" id="KW-1185">Reference proteome</keyword>
<keyword evidence="5 7" id="KW-0472">Membrane</keyword>